<dbReference type="AlphaFoldDB" id="A0A026WYV6"/>
<evidence type="ECO:0000313" key="8">
    <source>
        <dbReference type="Proteomes" id="UP000053097"/>
    </source>
</evidence>
<gene>
    <name evidence="7" type="ORF">DMN91_005184</name>
    <name evidence="6" type="ORF">X777_08153</name>
</gene>
<evidence type="ECO:0000256" key="1">
    <source>
        <dbReference type="ARBA" id="ARBA00004613"/>
    </source>
</evidence>
<evidence type="ECO:0000313" key="6">
    <source>
        <dbReference type="EMBL" id="EZA60941.1"/>
    </source>
</evidence>
<feature type="chain" id="PRO_5033208688" evidence="4">
    <location>
        <begin position="20"/>
        <end position="151"/>
    </location>
</feature>
<dbReference type="GO" id="GO:0005576">
    <property type="term" value="C:extracellular region"/>
    <property type="evidence" value="ECO:0007669"/>
    <property type="project" value="UniProtKB-SubCell"/>
</dbReference>
<dbReference type="STRING" id="2015173.A0A026WYV6"/>
<evidence type="ECO:0000259" key="5">
    <source>
        <dbReference type="SMART" id="SM00737"/>
    </source>
</evidence>
<dbReference type="SMART" id="SM00737">
    <property type="entry name" value="ML"/>
    <property type="match status" value="1"/>
</dbReference>
<reference evidence="7" key="2">
    <citation type="journal article" date="2018" name="Genome Res.">
        <title>The genomic architecture and molecular evolution of ant odorant receptors.</title>
        <authorList>
            <person name="McKenzie S.K."/>
            <person name="Kronauer D.J.C."/>
        </authorList>
    </citation>
    <scope>NUCLEOTIDE SEQUENCE [LARGE SCALE GENOMIC DNA]</scope>
    <source>
        <strain evidence="7">Clonal line C1</strain>
    </source>
</reference>
<proteinExistence type="inferred from homology"/>
<evidence type="ECO:0000256" key="3">
    <source>
        <dbReference type="ARBA" id="ARBA00022525"/>
    </source>
</evidence>
<dbReference type="OMA" id="EPCIFYS"/>
<dbReference type="PANTHER" id="PTHR11306">
    <property type="entry name" value="NIEMANN PICK TYPE C2 PROTEIN NPC2-RELATED"/>
    <property type="match status" value="1"/>
</dbReference>
<dbReference type="OrthoDB" id="4937502at2759"/>
<dbReference type="SUPFAM" id="SSF81296">
    <property type="entry name" value="E set domains"/>
    <property type="match status" value="1"/>
</dbReference>
<feature type="domain" description="MD-2-related lipid-recognition" evidence="5">
    <location>
        <begin position="22"/>
        <end position="148"/>
    </location>
</feature>
<name>A0A026WYV6_OOCBI</name>
<comment type="subcellular location">
    <subcellularLocation>
        <location evidence="1">Secreted</location>
    </subcellularLocation>
</comment>
<keyword evidence="3" id="KW-0964">Secreted</keyword>
<dbReference type="GO" id="GO:0015918">
    <property type="term" value="P:sterol transport"/>
    <property type="evidence" value="ECO:0007669"/>
    <property type="project" value="InterPro"/>
</dbReference>
<dbReference type="Proteomes" id="UP000279307">
    <property type="component" value="Chromosome 5"/>
</dbReference>
<keyword evidence="4" id="KW-0732">Signal</keyword>
<dbReference type="FunFam" id="2.60.40.770:FF:000001">
    <property type="entry name" value="NPC intracellular cholesterol transporter 2"/>
    <property type="match status" value="1"/>
</dbReference>
<dbReference type="InterPro" id="IPR014756">
    <property type="entry name" value="Ig_E-set"/>
</dbReference>
<protein>
    <submittedName>
        <fullName evidence="6">NPC2-like protein</fullName>
    </submittedName>
</protein>
<dbReference type="InterPro" id="IPR039670">
    <property type="entry name" value="NPC2-like"/>
</dbReference>
<reference evidence="7" key="3">
    <citation type="submission" date="2018-07" db="EMBL/GenBank/DDBJ databases">
        <authorList>
            <person name="Mckenzie S.K."/>
            <person name="Kronauer D.J.C."/>
        </authorList>
    </citation>
    <scope>NUCLEOTIDE SEQUENCE</scope>
    <source>
        <strain evidence="7">Clonal line C1</strain>
    </source>
</reference>
<dbReference type="InterPro" id="IPR003172">
    <property type="entry name" value="ML_dom"/>
</dbReference>
<reference evidence="6 8" key="1">
    <citation type="journal article" date="2014" name="Curr. Biol.">
        <title>The genome of the clonal raider ant Cerapachys biroi.</title>
        <authorList>
            <person name="Oxley P.R."/>
            <person name="Ji L."/>
            <person name="Fetter-Pruneda I."/>
            <person name="McKenzie S.K."/>
            <person name="Li C."/>
            <person name="Hu H."/>
            <person name="Zhang G."/>
            <person name="Kronauer D.J."/>
        </authorList>
    </citation>
    <scope>NUCLEOTIDE SEQUENCE [LARGE SCALE GENOMIC DNA]</scope>
</reference>
<keyword evidence="8" id="KW-1185">Reference proteome</keyword>
<dbReference type="EMBL" id="QOIP01000005">
    <property type="protein sequence ID" value="RLU22906.1"/>
    <property type="molecule type" value="Genomic_DNA"/>
</dbReference>
<dbReference type="PANTHER" id="PTHR11306:SF36">
    <property type="entry name" value="NIEMANN-PICK TYPE C-2C-RELATED"/>
    <property type="match status" value="1"/>
</dbReference>
<evidence type="ECO:0000313" key="7">
    <source>
        <dbReference type="EMBL" id="RLU22906.1"/>
    </source>
</evidence>
<dbReference type="EMBL" id="KK107063">
    <property type="protein sequence ID" value="EZA60941.1"/>
    <property type="molecule type" value="Genomic_DNA"/>
</dbReference>
<dbReference type="Proteomes" id="UP000053097">
    <property type="component" value="Unassembled WGS sequence"/>
</dbReference>
<evidence type="ECO:0000256" key="4">
    <source>
        <dbReference type="SAM" id="SignalP"/>
    </source>
</evidence>
<dbReference type="Pfam" id="PF02221">
    <property type="entry name" value="E1_DerP2_DerF2"/>
    <property type="match status" value="1"/>
</dbReference>
<dbReference type="Gene3D" id="2.60.40.770">
    <property type="match status" value="1"/>
</dbReference>
<feature type="signal peptide" evidence="4">
    <location>
        <begin position="1"/>
        <end position="19"/>
    </location>
</feature>
<sequence length="151" mass="16889">MNQIGVAVLLLCCYASTLAYIIEDCGSEGGKFNDMTVSTCDKSEEKCSFIKGVDINVSIKFTPNKDISKLEMLLYGILYDVTVPFPAQKPDVCNDPDSGITCPLKKDEEVEYKTTFVLDKQIPPVSVDVMVEFVNEEKEKIICIRYPVKLK</sequence>
<accession>A0A026WYV6</accession>
<dbReference type="GO" id="GO:0032934">
    <property type="term" value="F:sterol binding"/>
    <property type="evidence" value="ECO:0007669"/>
    <property type="project" value="InterPro"/>
</dbReference>
<evidence type="ECO:0000256" key="2">
    <source>
        <dbReference type="ARBA" id="ARBA00006370"/>
    </source>
</evidence>
<organism evidence="6 8">
    <name type="scientific">Ooceraea biroi</name>
    <name type="common">Clonal raider ant</name>
    <name type="synonym">Cerapachys biroi</name>
    <dbReference type="NCBI Taxonomy" id="2015173"/>
    <lineage>
        <taxon>Eukaryota</taxon>
        <taxon>Metazoa</taxon>
        <taxon>Ecdysozoa</taxon>
        <taxon>Arthropoda</taxon>
        <taxon>Hexapoda</taxon>
        <taxon>Insecta</taxon>
        <taxon>Pterygota</taxon>
        <taxon>Neoptera</taxon>
        <taxon>Endopterygota</taxon>
        <taxon>Hymenoptera</taxon>
        <taxon>Apocrita</taxon>
        <taxon>Aculeata</taxon>
        <taxon>Formicoidea</taxon>
        <taxon>Formicidae</taxon>
        <taxon>Dorylinae</taxon>
        <taxon>Ooceraea</taxon>
    </lineage>
</organism>
<comment type="similarity">
    <text evidence="2">Belongs to the NPC2 family.</text>
</comment>